<accession>A0ABQ0JWP2</accession>
<protein>
    <recommendedName>
        <fullName evidence="3">HEPN domain-containing protein</fullName>
    </recommendedName>
</protein>
<evidence type="ECO:0000313" key="1">
    <source>
        <dbReference type="EMBL" id="GAN33204.1"/>
    </source>
</evidence>
<dbReference type="Proteomes" id="UP000032309">
    <property type="component" value="Unassembled WGS sequence"/>
</dbReference>
<dbReference type="RefSeq" id="WP_052563272.1">
    <property type="nucleotide sequence ID" value="NZ_BAFN01000001.1"/>
</dbReference>
<name>A0ABQ0JWP2_9BACT</name>
<comment type="caution">
    <text evidence="1">The sequence shown here is derived from an EMBL/GenBank/DDBJ whole genome shotgun (WGS) entry which is preliminary data.</text>
</comment>
<proteinExistence type="predicted"/>
<keyword evidence="2" id="KW-1185">Reference proteome</keyword>
<organism evidence="1 2">
    <name type="scientific">Candidatus Brocadia sinica JPN1</name>
    <dbReference type="NCBI Taxonomy" id="1197129"/>
    <lineage>
        <taxon>Bacteria</taxon>
        <taxon>Pseudomonadati</taxon>
        <taxon>Planctomycetota</taxon>
        <taxon>Candidatus Brocadiia</taxon>
        <taxon>Candidatus Brocadiales</taxon>
        <taxon>Candidatus Brocadiaceae</taxon>
        <taxon>Candidatus Brocadia</taxon>
    </lineage>
</organism>
<sequence length="146" mass="16759">MKNPNNCESSYKKALQKLQTANSCIDYANYGLNSGSMINWVCNEMGSALMWAMEAWLLAHGYSSDFSNWGSMRMQFREYAPETLWLKISNVLSELNFLDVVLLGDPYIDCLPRWPIEKWKSEAYICLSEVKVIISKINEDVISNKP</sequence>
<evidence type="ECO:0008006" key="3">
    <source>
        <dbReference type="Google" id="ProtNLM"/>
    </source>
</evidence>
<evidence type="ECO:0000313" key="2">
    <source>
        <dbReference type="Proteomes" id="UP000032309"/>
    </source>
</evidence>
<reference evidence="2" key="1">
    <citation type="journal article" date="2015" name="Genome Announc.">
        <title>Draft Genome Sequence of an Anaerobic Ammonium-Oxidizing Bacterium, "Candidatus Brocadia sinica".</title>
        <authorList>
            <person name="Oshiki M."/>
            <person name="Shinyako-Hata K."/>
            <person name="Satoh H."/>
            <person name="Okabe S."/>
        </authorList>
    </citation>
    <scope>NUCLEOTIDE SEQUENCE [LARGE SCALE GENOMIC DNA]</scope>
    <source>
        <strain evidence="2">JPN1</strain>
    </source>
</reference>
<dbReference type="EMBL" id="BAFN01000001">
    <property type="protein sequence ID" value="GAN33204.1"/>
    <property type="molecule type" value="Genomic_DNA"/>
</dbReference>
<gene>
    <name evidence="1" type="ORF">BROSI_A1721</name>
</gene>